<evidence type="ECO:0000313" key="2">
    <source>
        <dbReference type="Proteomes" id="UP000494256"/>
    </source>
</evidence>
<reference evidence="1 2" key="1">
    <citation type="submission" date="2020-04" db="EMBL/GenBank/DDBJ databases">
        <authorList>
            <person name="Wallbank WR R."/>
            <person name="Pardo Diaz C."/>
            <person name="Kozak K."/>
            <person name="Martin S."/>
            <person name="Jiggins C."/>
            <person name="Moest M."/>
            <person name="Warren A I."/>
            <person name="Byers J.R.P. K."/>
            <person name="Montejo-Kovacevich G."/>
            <person name="Yen C E."/>
        </authorList>
    </citation>
    <scope>NUCLEOTIDE SEQUENCE [LARGE SCALE GENOMIC DNA]</scope>
</reference>
<accession>A0A8S1BDP9</accession>
<proteinExistence type="predicted"/>
<sequence>MIKTIQGRSVKTAVALSHAFALYKFKAEKLLKTPIVSLTRQQHANSPLEMQRDMMWGEAAFLASGAARGRAAVIDRPQAAAHKLRSRRRSIQRAASTTVVRATIRTYRLKQQGRVGSSMTVSPRRAYLGTLVGWAQRNDIHMIGDMKCDVLDTTVE</sequence>
<gene>
    <name evidence="1" type="ORF">APLA_LOCUS15527</name>
</gene>
<comment type="caution">
    <text evidence="1">The sequence shown here is derived from an EMBL/GenBank/DDBJ whole genome shotgun (WGS) entry which is preliminary data.</text>
</comment>
<organism evidence="1 2">
    <name type="scientific">Arctia plantaginis</name>
    <name type="common">Wood tiger moth</name>
    <name type="synonym">Phalaena plantaginis</name>
    <dbReference type="NCBI Taxonomy" id="874455"/>
    <lineage>
        <taxon>Eukaryota</taxon>
        <taxon>Metazoa</taxon>
        <taxon>Ecdysozoa</taxon>
        <taxon>Arthropoda</taxon>
        <taxon>Hexapoda</taxon>
        <taxon>Insecta</taxon>
        <taxon>Pterygota</taxon>
        <taxon>Neoptera</taxon>
        <taxon>Endopterygota</taxon>
        <taxon>Lepidoptera</taxon>
        <taxon>Glossata</taxon>
        <taxon>Ditrysia</taxon>
        <taxon>Noctuoidea</taxon>
        <taxon>Erebidae</taxon>
        <taxon>Arctiinae</taxon>
        <taxon>Arctia</taxon>
    </lineage>
</organism>
<dbReference type="Proteomes" id="UP000494256">
    <property type="component" value="Unassembled WGS sequence"/>
</dbReference>
<name>A0A8S1BDP9_ARCPL</name>
<evidence type="ECO:0000313" key="1">
    <source>
        <dbReference type="EMBL" id="CAB3255979.1"/>
    </source>
</evidence>
<protein>
    <submittedName>
        <fullName evidence="1">Uncharacterized protein</fullName>
    </submittedName>
</protein>
<dbReference type="EMBL" id="CADEBD010000443">
    <property type="protein sequence ID" value="CAB3255979.1"/>
    <property type="molecule type" value="Genomic_DNA"/>
</dbReference>
<dbReference type="AlphaFoldDB" id="A0A8S1BDP9"/>
<dbReference type="OrthoDB" id="6358661at2759"/>